<keyword evidence="8 11" id="KW-0573">Peptidoglycan synthesis</keyword>
<feature type="domain" description="Mur ligase C-terminal" evidence="14">
    <location>
        <begin position="328"/>
        <end position="458"/>
    </location>
</feature>
<evidence type="ECO:0000256" key="11">
    <source>
        <dbReference type="HAMAP-Rule" id="MF_00208"/>
    </source>
</evidence>
<dbReference type="NCBIfam" id="TIGR01085">
    <property type="entry name" value="murE"/>
    <property type="match status" value="1"/>
</dbReference>
<keyword evidence="9 11" id="KW-0131">Cell cycle</keyword>
<dbReference type="Pfam" id="PF01225">
    <property type="entry name" value="Mur_ligase"/>
    <property type="match status" value="1"/>
</dbReference>
<dbReference type="InterPro" id="IPR004101">
    <property type="entry name" value="Mur_ligase_C"/>
</dbReference>
<dbReference type="SUPFAM" id="SSF53244">
    <property type="entry name" value="MurD-like peptide ligases, peptide-binding domain"/>
    <property type="match status" value="1"/>
</dbReference>
<feature type="binding site" evidence="11">
    <location>
        <position position="189"/>
    </location>
    <ligand>
        <name>UDP-N-acetyl-alpha-D-muramoyl-L-alanyl-D-glutamate</name>
        <dbReference type="ChEBI" id="CHEBI:83900"/>
    </ligand>
</feature>
<keyword evidence="6 11" id="KW-0067">ATP-binding</keyword>
<dbReference type="GO" id="GO:0000287">
    <property type="term" value="F:magnesium ion binding"/>
    <property type="evidence" value="ECO:0007669"/>
    <property type="project" value="UniProtKB-UniRule"/>
</dbReference>
<evidence type="ECO:0000313" key="16">
    <source>
        <dbReference type="EMBL" id="QKG79216.1"/>
    </source>
</evidence>
<dbReference type="GO" id="GO:0009252">
    <property type="term" value="P:peptidoglycan biosynthetic process"/>
    <property type="evidence" value="ECO:0007669"/>
    <property type="project" value="UniProtKB-UniRule"/>
</dbReference>
<comment type="catalytic activity">
    <reaction evidence="11">
        <text>UDP-N-acetyl-alpha-D-muramoyl-L-alanyl-D-glutamate + meso-2,6-diaminopimelate + ATP = UDP-N-acetyl-alpha-D-muramoyl-L-alanyl-gamma-D-glutamyl-meso-2,6-diaminopimelate + ADP + phosphate + H(+)</text>
        <dbReference type="Rhea" id="RHEA:23676"/>
        <dbReference type="ChEBI" id="CHEBI:15378"/>
        <dbReference type="ChEBI" id="CHEBI:30616"/>
        <dbReference type="ChEBI" id="CHEBI:43474"/>
        <dbReference type="ChEBI" id="CHEBI:57791"/>
        <dbReference type="ChEBI" id="CHEBI:83900"/>
        <dbReference type="ChEBI" id="CHEBI:83905"/>
        <dbReference type="ChEBI" id="CHEBI:456216"/>
        <dbReference type="EC" id="6.3.2.13"/>
    </reaction>
</comment>
<gene>
    <name evidence="11" type="primary">murE</name>
    <name evidence="16" type="ORF">FHG85_02710</name>
</gene>
<comment type="PTM">
    <text evidence="11">Carboxylation is probably crucial for Mg(2+) binding and, consequently, for the gamma-phosphate positioning of ATP.</text>
</comment>
<sequence length="487" mass="53873">MMNLTDILPEKLAKEIVGNGNQKVSALTFDSRNVNPNDCFFAIRGTQIDGHSYIEQAIEKGATTIVCEELPKGKPEGITFVLVESSSLALGLMASLFYGKPSEKLKLVGITGTNGKTTTVTLLYKLMLQFGYKVGLISTVANYVNDTKIDATHTTPDPITLNKLLKQMVDVGCEYCFMEVSSHAVVQNRIAGLKFAGGIFSNITHDHLDYHKTFAEYIKAKKRFFDELPSDAFALTNMDDRNGMVMVQNTRAKVYTYSLRSMADFRCKVVESHFDGMMLNVDGIEVWSRLIGRFNAYNLLAIYSTLTLLGFDKNDALTGISSVTPVSGRFEYVRSDNGVTAVVDYAHTPDALENVIKTINEIKTDNQRLITVVGAGGNRDKTKRPVMARVAAEQSDIVILTSDNPRFEDPEDILKDMKSGVDASLAKKVVTITDRREAIRTACMLALKGDIILVAGKGHETYQEIKGVKHHFDDKEVLAEIFKSMQA</sequence>
<feature type="domain" description="Mur ligase central" evidence="15">
    <location>
        <begin position="110"/>
        <end position="301"/>
    </location>
</feature>
<evidence type="ECO:0000259" key="15">
    <source>
        <dbReference type="Pfam" id="PF08245"/>
    </source>
</evidence>
<dbReference type="GO" id="GO:0005737">
    <property type="term" value="C:cytoplasm"/>
    <property type="evidence" value="ECO:0007669"/>
    <property type="project" value="UniProtKB-SubCell"/>
</dbReference>
<comment type="function">
    <text evidence="11">Catalyzes the addition of meso-diaminopimelic acid to the nucleotide precursor UDP-N-acetylmuramoyl-L-alanyl-D-glutamate (UMAG) in the biosynthesis of bacterial cell-wall peptidoglycan.</text>
</comment>
<feature type="modified residue" description="N6-carboxylysine" evidence="11">
    <location>
        <position position="221"/>
    </location>
</feature>
<evidence type="ECO:0000256" key="9">
    <source>
        <dbReference type="ARBA" id="ARBA00023306"/>
    </source>
</evidence>
<dbReference type="EC" id="6.3.2.13" evidence="11"/>
<feature type="binding site" evidence="11">
    <location>
        <begin position="112"/>
        <end position="118"/>
    </location>
    <ligand>
        <name>ATP</name>
        <dbReference type="ChEBI" id="CHEBI:30616"/>
    </ligand>
</feature>
<comment type="caution">
    <text evidence="11">Lacks conserved residue(s) required for the propagation of feature annotation.</text>
</comment>
<dbReference type="InterPro" id="IPR018109">
    <property type="entry name" value="Folylpolyglutamate_synth_CS"/>
</dbReference>
<dbReference type="UniPathway" id="UPA00219"/>
<dbReference type="Pfam" id="PF02875">
    <property type="entry name" value="Mur_ligase_C"/>
    <property type="match status" value="1"/>
</dbReference>
<dbReference type="InterPro" id="IPR013221">
    <property type="entry name" value="Mur_ligase_cen"/>
</dbReference>
<keyword evidence="7 11" id="KW-0133">Cell shape</keyword>
<feature type="binding site" evidence="11">
    <location>
        <position position="456"/>
    </location>
    <ligand>
        <name>meso-2,6-diaminopimelate</name>
        <dbReference type="ChEBI" id="CHEBI:57791"/>
    </ligand>
</feature>
<dbReference type="SUPFAM" id="SSF53623">
    <property type="entry name" value="MurD-like peptide ligases, catalytic domain"/>
    <property type="match status" value="1"/>
</dbReference>
<keyword evidence="2 11" id="KW-0963">Cytoplasm</keyword>
<keyword evidence="17" id="KW-1185">Reference proteome</keyword>
<evidence type="ECO:0000256" key="3">
    <source>
        <dbReference type="ARBA" id="ARBA00022598"/>
    </source>
</evidence>
<evidence type="ECO:0000256" key="7">
    <source>
        <dbReference type="ARBA" id="ARBA00022960"/>
    </source>
</evidence>
<dbReference type="Gene3D" id="3.90.190.20">
    <property type="entry name" value="Mur ligase, C-terminal domain"/>
    <property type="match status" value="1"/>
</dbReference>
<keyword evidence="10 11" id="KW-0961">Cell wall biogenesis/degradation</keyword>
<keyword evidence="3 11" id="KW-0436">Ligase</keyword>
<dbReference type="InterPro" id="IPR005761">
    <property type="entry name" value="UDP-N-AcMur-Glu-dNH2Pim_ligase"/>
</dbReference>
<dbReference type="SUPFAM" id="SSF63418">
    <property type="entry name" value="MurE/MurF N-terminal domain"/>
    <property type="match status" value="1"/>
</dbReference>
<evidence type="ECO:0000256" key="12">
    <source>
        <dbReference type="RuleBase" id="RU004135"/>
    </source>
</evidence>
<dbReference type="GO" id="GO:0005524">
    <property type="term" value="F:ATP binding"/>
    <property type="evidence" value="ECO:0007669"/>
    <property type="project" value="UniProtKB-UniRule"/>
</dbReference>
<dbReference type="AlphaFoldDB" id="A0A7D3XL66"/>
<feature type="binding site" evidence="11">
    <location>
        <begin position="154"/>
        <end position="155"/>
    </location>
    <ligand>
        <name>UDP-N-acetyl-alpha-D-muramoyl-L-alanyl-D-glutamate</name>
        <dbReference type="ChEBI" id="CHEBI:83900"/>
    </ligand>
</feature>
<dbReference type="NCBIfam" id="NF001126">
    <property type="entry name" value="PRK00139.1-4"/>
    <property type="match status" value="1"/>
</dbReference>
<feature type="binding site" evidence="11">
    <location>
        <begin position="403"/>
        <end position="406"/>
    </location>
    <ligand>
        <name>meso-2,6-diaminopimelate</name>
        <dbReference type="ChEBI" id="CHEBI:57791"/>
    </ligand>
</feature>
<dbReference type="Pfam" id="PF08245">
    <property type="entry name" value="Mur_ligase_M"/>
    <property type="match status" value="1"/>
</dbReference>
<evidence type="ECO:0000259" key="14">
    <source>
        <dbReference type="Pfam" id="PF02875"/>
    </source>
</evidence>
<proteinExistence type="inferred from homology"/>
<comment type="subcellular location">
    <subcellularLocation>
        <location evidence="11 12">Cytoplasm</location>
    </subcellularLocation>
</comment>
<dbReference type="EMBL" id="CP041345">
    <property type="protein sequence ID" value="QKG79216.1"/>
    <property type="molecule type" value="Genomic_DNA"/>
</dbReference>
<keyword evidence="5 11" id="KW-0547">Nucleotide-binding</keyword>
<evidence type="ECO:0000256" key="5">
    <source>
        <dbReference type="ARBA" id="ARBA00022741"/>
    </source>
</evidence>
<name>A0A7D3XL66_9BACT</name>
<dbReference type="GO" id="GO:0008765">
    <property type="term" value="F:UDP-N-acetylmuramoylalanyl-D-glutamate-2,6-diaminopimelate ligase activity"/>
    <property type="evidence" value="ECO:0007669"/>
    <property type="project" value="UniProtKB-UniRule"/>
</dbReference>
<evidence type="ECO:0000256" key="10">
    <source>
        <dbReference type="ARBA" id="ARBA00023316"/>
    </source>
</evidence>
<evidence type="ECO:0000256" key="4">
    <source>
        <dbReference type="ARBA" id="ARBA00022618"/>
    </source>
</evidence>
<evidence type="ECO:0000256" key="8">
    <source>
        <dbReference type="ARBA" id="ARBA00022984"/>
    </source>
</evidence>
<keyword evidence="4 11" id="KW-0132">Cell division</keyword>
<dbReference type="GO" id="GO:0051301">
    <property type="term" value="P:cell division"/>
    <property type="evidence" value="ECO:0007669"/>
    <property type="project" value="UniProtKB-KW"/>
</dbReference>
<comment type="pathway">
    <text evidence="11 12">Cell wall biogenesis; peptidoglycan biosynthesis.</text>
</comment>
<dbReference type="InterPro" id="IPR036615">
    <property type="entry name" value="Mur_ligase_C_dom_sf"/>
</dbReference>
<feature type="binding site" evidence="11">
    <location>
        <position position="460"/>
    </location>
    <ligand>
        <name>meso-2,6-diaminopimelate</name>
        <dbReference type="ChEBI" id="CHEBI:57791"/>
    </ligand>
</feature>
<dbReference type="HAMAP" id="MF_00208">
    <property type="entry name" value="MurE"/>
    <property type="match status" value="1"/>
</dbReference>
<dbReference type="InterPro" id="IPR036565">
    <property type="entry name" value="Mur-like_cat_sf"/>
</dbReference>
<feature type="binding site" evidence="11">
    <location>
        <position position="31"/>
    </location>
    <ligand>
        <name>UDP-N-acetyl-alpha-D-muramoyl-L-alanyl-D-glutamate</name>
        <dbReference type="ChEBI" id="CHEBI:83900"/>
    </ligand>
</feature>
<evidence type="ECO:0000256" key="2">
    <source>
        <dbReference type="ARBA" id="ARBA00022490"/>
    </source>
</evidence>
<dbReference type="InterPro" id="IPR035911">
    <property type="entry name" value="MurE/MurF_N"/>
</dbReference>
<organism evidence="16 17">
    <name type="scientific">Tenuifilum thalassicum</name>
    <dbReference type="NCBI Taxonomy" id="2590900"/>
    <lineage>
        <taxon>Bacteria</taxon>
        <taxon>Pseudomonadati</taxon>
        <taxon>Bacteroidota</taxon>
        <taxon>Bacteroidia</taxon>
        <taxon>Bacteroidales</taxon>
        <taxon>Tenuifilaceae</taxon>
        <taxon>Tenuifilum</taxon>
    </lineage>
</organism>
<dbReference type="Proteomes" id="UP000500961">
    <property type="component" value="Chromosome"/>
</dbReference>
<keyword evidence="11" id="KW-0460">Magnesium</keyword>
<feature type="binding site" evidence="11">
    <location>
        <position position="379"/>
    </location>
    <ligand>
        <name>meso-2,6-diaminopimelate</name>
        <dbReference type="ChEBI" id="CHEBI:57791"/>
    </ligand>
</feature>
<feature type="binding site" evidence="11">
    <location>
        <position position="181"/>
    </location>
    <ligand>
        <name>UDP-N-acetyl-alpha-D-muramoyl-L-alanyl-D-glutamate</name>
        <dbReference type="ChEBI" id="CHEBI:83900"/>
    </ligand>
</feature>
<dbReference type="InterPro" id="IPR000713">
    <property type="entry name" value="Mur_ligase_N"/>
</dbReference>
<dbReference type="KEGG" id="ttz:FHG85_02710"/>
<dbReference type="GO" id="GO:0008360">
    <property type="term" value="P:regulation of cell shape"/>
    <property type="evidence" value="ECO:0007669"/>
    <property type="project" value="UniProtKB-KW"/>
</dbReference>
<dbReference type="PROSITE" id="PS01011">
    <property type="entry name" value="FOLYLPOLYGLU_SYNT_1"/>
    <property type="match status" value="1"/>
</dbReference>
<evidence type="ECO:0000256" key="6">
    <source>
        <dbReference type="ARBA" id="ARBA00022840"/>
    </source>
</evidence>
<evidence type="ECO:0000256" key="1">
    <source>
        <dbReference type="ARBA" id="ARBA00005898"/>
    </source>
</evidence>
<evidence type="ECO:0000313" key="17">
    <source>
        <dbReference type="Proteomes" id="UP000500961"/>
    </source>
</evidence>
<dbReference type="PANTHER" id="PTHR23135">
    <property type="entry name" value="MUR LIGASE FAMILY MEMBER"/>
    <property type="match status" value="1"/>
</dbReference>
<reference evidence="16 17" key="1">
    <citation type="submission" date="2019-07" db="EMBL/GenBank/DDBJ databases">
        <title>Thalassofilum flectens gen. nov., sp. nov., a novel moderate thermophilic anaerobe from a shallow sea hot spring in Kunashir Island (Russia), representing a new family in the order Bacteroidales, and proposal of Thalassofilacea fam. nov.</title>
        <authorList>
            <person name="Kochetkova T.V."/>
            <person name="Podosokorskaya O.A."/>
            <person name="Novikov A."/>
            <person name="Elcheninov A.G."/>
            <person name="Toshchakov S.V."/>
            <person name="Kublanov I.V."/>
        </authorList>
    </citation>
    <scope>NUCLEOTIDE SEQUENCE [LARGE SCALE GENOMIC DNA]</scope>
    <source>
        <strain evidence="16 17">38-H</strain>
    </source>
</reference>
<dbReference type="Gene3D" id="3.40.1190.10">
    <property type="entry name" value="Mur-like, catalytic domain"/>
    <property type="match status" value="1"/>
</dbReference>
<dbReference type="GO" id="GO:0004326">
    <property type="term" value="F:tetrahydrofolylpolyglutamate synthase activity"/>
    <property type="evidence" value="ECO:0007669"/>
    <property type="project" value="InterPro"/>
</dbReference>
<accession>A0A7D3XL66</accession>
<protein>
    <recommendedName>
        <fullName evidence="11">UDP-N-acetylmuramoyl-L-alanyl-D-glutamate--2,6-diaminopimelate ligase</fullName>
        <ecNumber evidence="11">6.3.2.13</ecNumber>
    </recommendedName>
    <alternativeName>
        <fullName evidence="11">Meso-A2pm-adding enzyme</fullName>
    </alternativeName>
    <alternativeName>
        <fullName evidence="11">Meso-diaminopimelate-adding enzyme</fullName>
    </alternativeName>
    <alternativeName>
        <fullName evidence="11">UDP-MurNAc-L-Ala-D-Glu:meso-diaminopimelate ligase</fullName>
    </alternativeName>
    <alternativeName>
        <fullName evidence="11">UDP-MurNAc-tripeptide synthetase</fullName>
    </alternativeName>
    <alternativeName>
        <fullName evidence="11">UDP-N-acetylmuramyl-tripeptide synthetase</fullName>
    </alternativeName>
</protein>
<feature type="binding site" evidence="11">
    <location>
        <position position="187"/>
    </location>
    <ligand>
        <name>UDP-N-acetyl-alpha-D-muramoyl-L-alanyl-D-glutamate</name>
        <dbReference type="ChEBI" id="CHEBI:83900"/>
    </ligand>
</feature>
<dbReference type="PANTHER" id="PTHR23135:SF4">
    <property type="entry name" value="UDP-N-ACETYLMURAMOYL-L-ALANYL-D-GLUTAMATE--2,6-DIAMINOPIMELATE LIGASE MURE HOMOLOG, CHLOROPLASTIC"/>
    <property type="match status" value="1"/>
</dbReference>
<feature type="domain" description="Mur ligase N-terminal catalytic" evidence="13">
    <location>
        <begin position="24"/>
        <end position="71"/>
    </location>
</feature>
<comment type="similarity">
    <text evidence="1 11">Belongs to the MurCDEF family. MurE subfamily.</text>
</comment>
<dbReference type="Gene3D" id="3.40.1390.10">
    <property type="entry name" value="MurE/MurF, N-terminal domain"/>
    <property type="match status" value="1"/>
</dbReference>
<comment type="cofactor">
    <cofactor evidence="11">
        <name>Mg(2+)</name>
        <dbReference type="ChEBI" id="CHEBI:18420"/>
    </cofactor>
</comment>
<evidence type="ECO:0000259" key="13">
    <source>
        <dbReference type="Pfam" id="PF01225"/>
    </source>
</evidence>
<dbReference type="GO" id="GO:0071555">
    <property type="term" value="P:cell wall organization"/>
    <property type="evidence" value="ECO:0007669"/>
    <property type="project" value="UniProtKB-KW"/>
</dbReference>
<feature type="short sequence motif" description="Meso-diaminopimelate recognition motif" evidence="11">
    <location>
        <begin position="403"/>
        <end position="406"/>
    </location>
</feature>